<dbReference type="InterPro" id="IPR009029">
    <property type="entry name" value="HMG_CoA_Rdtase_sub-bd_dom_sf"/>
</dbReference>
<name>A0A0F9ATM2_9ZZZZ</name>
<dbReference type="EMBL" id="LAZR01025794">
    <property type="protein sequence ID" value="KKL70784.1"/>
    <property type="molecule type" value="Genomic_DNA"/>
</dbReference>
<protein>
    <recommendedName>
        <fullName evidence="3">3-hydroxy-3-methylglutaryl-CoA reductase</fullName>
    </recommendedName>
</protein>
<dbReference type="PANTHER" id="PTHR10572">
    <property type="entry name" value="3-HYDROXY-3-METHYLGLUTARYL-COENZYME A REDUCTASE"/>
    <property type="match status" value="1"/>
</dbReference>
<accession>A0A0F9ATM2</accession>
<sequence>MIMKDFHSDISGFYKLSIDERQKLLSKLVNLNPEDLDILKELGYFTPTQIDTLIENVVGSYQLPLGLAFNFKINGKDYIIPMVIEEPSVVA</sequence>
<evidence type="ECO:0000313" key="2">
    <source>
        <dbReference type="EMBL" id="KKL70784.1"/>
    </source>
</evidence>
<evidence type="ECO:0000313" key="1">
    <source>
        <dbReference type="EMBL" id="KKL12775.1"/>
    </source>
</evidence>
<dbReference type="InterPro" id="IPR002202">
    <property type="entry name" value="HMG_CoA_Rdtase"/>
</dbReference>
<dbReference type="AlphaFoldDB" id="A0A0F9ATM2"/>
<dbReference type="InterPro" id="IPR023074">
    <property type="entry name" value="HMG_CoA_Rdtase_cat_sf"/>
</dbReference>
<comment type="caution">
    <text evidence="1">The sequence shown here is derived from an EMBL/GenBank/DDBJ whole genome shotgun (WGS) entry which is preliminary data.</text>
</comment>
<dbReference type="SUPFAM" id="SSF56542">
    <property type="entry name" value="Substrate-binding domain of HMG-CoA reductase"/>
    <property type="match status" value="1"/>
</dbReference>
<dbReference type="GO" id="GO:0004420">
    <property type="term" value="F:hydroxymethylglutaryl-CoA reductase (NADPH) activity"/>
    <property type="evidence" value="ECO:0007669"/>
    <property type="project" value="InterPro"/>
</dbReference>
<dbReference type="PROSITE" id="PS50065">
    <property type="entry name" value="HMG_COA_REDUCTASE_4"/>
    <property type="match status" value="1"/>
</dbReference>
<dbReference type="Gene3D" id="3.90.770.10">
    <property type="entry name" value="3-hydroxy-3-methylglutaryl-coenzyme A Reductase, Chain A, domain 2"/>
    <property type="match status" value="1"/>
</dbReference>
<evidence type="ECO:0008006" key="3">
    <source>
        <dbReference type="Google" id="ProtNLM"/>
    </source>
</evidence>
<dbReference type="GO" id="GO:0015936">
    <property type="term" value="P:coenzyme A metabolic process"/>
    <property type="evidence" value="ECO:0007669"/>
    <property type="project" value="InterPro"/>
</dbReference>
<proteinExistence type="predicted"/>
<gene>
    <name evidence="2" type="ORF">LCGC14_2101460</name>
    <name evidence="1" type="ORF">LCGC14_2532400</name>
</gene>
<organism evidence="1">
    <name type="scientific">marine sediment metagenome</name>
    <dbReference type="NCBI Taxonomy" id="412755"/>
    <lineage>
        <taxon>unclassified sequences</taxon>
        <taxon>metagenomes</taxon>
        <taxon>ecological metagenomes</taxon>
    </lineage>
</organism>
<dbReference type="PANTHER" id="PTHR10572:SF24">
    <property type="entry name" value="3-HYDROXY-3-METHYLGLUTARYL-COENZYME A REDUCTASE"/>
    <property type="match status" value="1"/>
</dbReference>
<dbReference type="Pfam" id="PF00368">
    <property type="entry name" value="HMG-CoA_red"/>
    <property type="match status" value="1"/>
</dbReference>
<feature type="non-terminal residue" evidence="1">
    <location>
        <position position="91"/>
    </location>
</feature>
<dbReference type="EMBL" id="LAZR01041125">
    <property type="protein sequence ID" value="KKL12775.1"/>
    <property type="molecule type" value="Genomic_DNA"/>
</dbReference>
<reference evidence="1" key="1">
    <citation type="journal article" date="2015" name="Nature">
        <title>Complex archaea that bridge the gap between prokaryotes and eukaryotes.</title>
        <authorList>
            <person name="Spang A."/>
            <person name="Saw J.H."/>
            <person name="Jorgensen S.L."/>
            <person name="Zaremba-Niedzwiedzka K."/>
            <person name="Martijn J."/>
            <person name="Lind A.E."/>
            <person name="van Eijk R."/>
            <person name="Schleper C."/>
            <person name="Guy L."/>
            <person name="Ettema T.J."/>
        </authorList>
    </citation>
    <scope>NUCLEOTIDE SEQUENCE</scope>
</reference>